<dbReference type="AlphaFoldDB" id="A0A7M2WW27"/>
<protein>
    <submittedName>
        <fullName evidence="10">ABC transporter ATP-binding protein</fullName>
    </submittedName>
</protein>
<keyword evidence="6" id="KW-0408">Iron</keyword>
<dbReference type="InterPro" id="IPR017871">
    <property type="entry name" value="ABC_transporter-like_CS"/>
</dbReference>
<dbReference type="Pfam" id="PF00005">
    <property type="entry name" value="ABC_tran"/>
    <property type="match status" value="1"/>
</dbReference>
<dbReference type="GO" id="GO:0005524">
    <property type="term" value="F:ATP binding"/>
    <property type="evidence" value="ECO:0007669"/>
    <property type="project" value="UniProtKB-KW"/>
</dbReference>
<evidence type="ECO:0000256" key="2">
    <source>
        <dbReference type="ARBA" id="ARBA00022475"/>
    </source>
</evidence>
<keyword evidence="3" id="KW-0410">Iron transport</keyword>
<evidence type="ECO:0000256" key="6">
    <source>
        <dbReference type="ARBA" id="ARBA00023004"/>
    </source>
</evidence>
<evidence type="ECO:0000313" key="11">
    <source>
        <dbReference type="Proteomes" id="UP000593765"/>
    </source>
</evidence>
<keyword evidence="1" id="KW-0813">Transport</keyword>
<dbReference type="PROSITE" id="PS00211">
    <property type="entry name" value="ABC_TRANSPORTER_1"/>
    <property type="match status" value="1"/>
</dbReference>
<dbReference type="InterPro" id="IPR003439">
    <property type="entry name" value="ABC_transporter-like_ATP-bd"/>
</dbReference>
<evidence type="ECO:0000256" key="1">
    <source>
        <dbReference type="ARBA" id="ARBA00022448"/>
    </source>
</evidence>
<dbReference type="PROSITE" id="PS50893">
    <property type="entry name" value="ABC_TRANSPORTER_2"/>
    <property type="match status" value="1"/>
</dbReference>
<dbReference type="Proteomes" id="UP000593765">
    <property type="component" value="Chromosome"/>
</dbReference>
<evidence type="ECO:0000259" key="9">
    <source>
        <dbReference type="PROSITE" id="PS50893"/>
    </source>
</evidence>
<dbReference type="SMART" id="SM00382">
    <property type="entry name" value="AAA"/>
    <property type="match status" value="1"/>
</dbReference>
<dbReference type="RefSeq" id="WP_206292795.1">
    <property type="nucleotide sequence ID" value="NZ_CP063458.1"/>
</dbReference>
<reference evidence="10 11" key="1">
    <citation type="submission" date="2020-10" db="EMBL/GenBank/DDBJ databases">
        <title>Wide distribution of Phycisphaera-like planctomycetes from WD2101 soil group in peatlands and genome analysis of the first cultivated representative.</title>
        <authorList>
            <person name="Dedysh S.N."/>
            <person name="Beletsky A.V."/>
            <person name="Ivanova A."/>
            <person name="Kulichevskaya I.S."/>
            <person name="Suzina N.E."/>
            <person name="Philippov D.A."/>
            <person name="Rakitin A.L."/>
            <person name="Mardanov A.V."/>
            <person name="Ravin N.V."/>
        </authorList>
    </citation>
    <scope>NUCLEOTIDE SEQUENCE [LARGE SCALE GENOMIC DNA]</scope>
    <source>
        <strain evidence="10 11">M1803</strain>
    </source>
</reference>
<feature type="domain" description="ABC transporter" evidence="9">
    <location>
        <begin position="1"/>
        <end position="217"/>
    </location>
</feature>
<keyword evidence="11" id="KW-1185">Reference proteome</keyword>
<evidence type="ECO:0000256" key="4">
    <source>
        <dbReference type="ARBA" id="ARBA00022741"/>
    </source>
</evidence>
<dbReference type="CDD" id="cd03259">
    <property type="entry name" value="ABC_Carb_Solutes_like"/>
    <property type="match status" value="1"/>
</dbReference>
<keyword evidence="2" id="KW-1003">Cell membrane</keyword>
<dbReference type="InterPro" id="IPR027417">
    <property type="entry name" value="P-loop_NTPase"/>
</dbReference>
<dbReference type="SUPFAM" id="SSF52540">
    <property type="entry name" value="P-loop containing nucleoside triphosphate hydrolases"/>
    <property type="match status" value="1"/>
</dbReference>
<keyword evidence="7" id="KW-0406">Ion transport</keyword>
<dbReference type="InterPro" id="IPR003593">
    <property type="entry name" value="AAA+_ATPase"/>
</dbReference>
<name>A0A7M2WW27_9BACT</name>
<sequence>MISLQQIAVRAGVFALDDVSFVVPSGAYGVLMGPTGSGKTTLIEVICGLRKPAGGRVLVNDIDVTREPPGNRGIGYVPQDGAMFPTMTVREQIGFALRIRRLPRTEIDRRVDELSARLGVAHLLDRRPAGLSGGERQRVALGRALACRPAVLLLDEPLSALDETMRTGMRDLLKSVQRDFGASILHVTHDRSEAAALADVLFILSDGRVQPAEIHKQ</sequence>
<gene>
    <name evidence="10" type="ORF">IPV69_26735</name>
</gene>
<dbReference type="GO" id="GO:0016887">
    <property type="term" value="F:ATP hydrolysis activity"/>
    <property type="evidence" value="ECO:0007669"/>
    <property type="project" value="InterPro"/>
</dbReference>
<accession>A0A7M2WW27</accession>
<evidence type="ECO:0000313" key="10">
    <source>
        <dbReference type="EMBL" id="QOV89738.1"/>
    </source>
</evidence>
<keyword evidence="5 10" id="KW-0067">ATP-binding</keyword>
<dbReference type="GO" id="GO:0015408">
    <property type="term" value="F:ABC-type ferric iron transporter activity"/>
    <property type="evidence" value="ECO:0007669"/>
    <property type="project" value="InterPro"/>
</dbReference>
<evidence type="ECO:0000256" key="8">
    <source>
        <dbReference type="ARBA" id="ARBA00023136"/>
    </source>
</evidence>
<organism evidence="10 11">
    <name type="scientific">Humisphaera borealis</name>
    <dbReference type="NCBI Taxonomy" id="2807512"/>
    <lineage>
        <taxon>Bacteria</taxon>
        <taxon>Pseudomonadati</taxon>
        <taxon>Planctomycetota</taxon>
        <taxon>Phycisphaerae</taxon>
        <taxon>Tepidisphaerales</taxon>
        <taxon>Tepidisphaeraceae</taxon>
        <taxon>Humisphaera</taxon>
    </lineage>
</organism>
<dbReference type="KEGG" id="hbs:IPV69_26735"/>
<dbReference type="PANTHER" id="PTHR42781">
    <property type="entry name" value="SPERMIDINE/PUTRESCINE IMPORT ATP-BINDING PROTEIN POTA"/>
    <property type="match status" value="1"/>
</dbReference>
<proteinExistence type="predicted"/>
<dbReference type="EMBL" id="CP063458">
    <property type="protein sequence ID" value="QOV89738.1"/>
    <property type="molecule type" value="Genomic_DNA"/>
</dbReference>
<evidence type="ECO:0000256" key="5">
    <source>
        <dbReference type="ARBA" id="ARBA00022840"/>
    </source>
</evidence>
<dbReference type="PANTHER" id="PTHR42781:SF4">
    <property type="entry name" value="SPERMIDINE_PUTRESCINE IMPORT ATP-BINDING PROTEIN POTA"/>
    <property type="match status" value="1"/>
</dbReference>
<evidence type="ECO:0000256" key="7">
    <source>
        <dbReference type="ARBA" id="ARBA00023065"/>
    </source>
</evidence>
<dbReference type="InterPro" id="IPR050093">
    <property type="entry name" value="ABC_SmlMolc_Importer"/>
</dbReference>
<dbReference type="Gene3D" id="3.40.50.300">
    <property type="entry name" value="P-loop containing nucleotide triphosphate hydrolases"/>
    <property type="match status" value="1"/>
</dbReference>
<keyword evidence="8" id="KW-0472">Membrane</keyword>
<keyword evidence="4" id="KW-0547">Nucleotide-binding</keyword>
<dbReference type="GO" id="GO:0016020">
    <property type="term" value="C:membrane"/>
    <property type="evidence" value="ECO:0007669"/>
    <property type="project" value="InterPro"/>
</dbReference>
<dbReference type="InterPro" id="IPR015853">
    <property type="entry name" value="ABC_transpr_FbpC"/>
</dbReference>
<evidence type="ECO:0000256" key="3">
    <source>
        <dbReference type="ARBA" id="ARBA00022496"/>
    </source>
</evidence>